<dbReference type="SUPFAM" id="SSF52317">
    <property type="entry name" value="Class I glutamine amidotransferase-like"/>
    <property type="match status" value="1"/>
</dbReference>
<feature type="domain" description="Glutamine amidotransferase" evidence="1">
    <location>
        <begin position="50"/>
        <end position="193"/>
    </location>
</feature>
<reference evidence="2 3" key="1">
    <citation type="submission" date="2020-11" db="EMBL/GenBank/DDBJ databases">
        <title>Actinomyces sp. ZJ750.</title>
        <authorList>
            <person name="Zhou J."/>
        </authorList>
    </citation>
    <scope>NUCLEOTIDE SEQUENCE [LARGE SCALE GENOMIC DNA]</scope>
    <source>
        <strain evidence="2 3">ZJ750</strain>
    </source>
</reference>
<accession>A0A7T0PW45</accession>
<evidence type="ECO:0000313" key="3">
    <source>
        <dbReference type="Proteomes" id="UP000594637"/>
    </source>
</evidence>
<dbReference type="KEGG" id="arep:ID810_11785"/>
<organism evidence="2 3">
    <name type="scientific">Actinomyces respiraculi</name>
    <dbReference type="NCBI Taxonomy" id="2744574"/>
    <lineage>
        <taxon>Bacteria</taxon>
        <taxon>Bacillati</taxon>
        <taxon>Actinomycetota</taxon>
        <taxon>Actinomycetes</taxon>
        <taxon>Actinomycetales</taxon>
        <taxon>Actinomycetaceae</taxon>
        <taxon>Actinomyces</taxon>
    </lineage>
</organism>
<gene>
    <name evidence="2" type="ORF">ID810_11785</name>
</gene>
<sequence length="246" mass="26485">MKPFIMVSTRPEIEAAEQEYESFRIDGGLATGDLHHVRLEEVDFLSGFQAGDVSGVFIGGSPYDVSSPEAAKTRTQLRVEEQVRELLSVALKEGVPVLATGFGLEVLARYLGTETSTRFAESLGSAEIYLTADGRQDPLLQGMPEVFTAFVGHHAGVGQVPAGATLLATSADCPVQMVRVGASVYGTQFNPELDVDLFLSRLSIYKDAGYGDPGLIDDLLNQARTSTSGHEAGRLIRSFVEHFSQD</sequence>
<evidence type="ECO:0000313" key="2">
    <source>
        <dbReference type="EMBL" id="QPL05364.1"/>
    </source>
</evidence>
<keyword evidence="3" id="KW-1185">Reference proteome</keyword>
<dbReference type="CDD" id="cd01741">
    <property type="entry name" value="GATase1_1"/>
    <property type="match status" value="1"/>
</dbReference>
<protein>
    <recommendedName>
        <fullName evidence="1">Glutamine amidotransferase domain-containing protein</fullName>
    </recommendedName>
</protein>
<dbReference type="RefSeq" id="WP_166858173.1">
    <property type="nucleotide sequence ID" value="NZ_CP063989.1"/>
</dbReference>
<name>A0A7T0PW45_9ACTO</name>
<dbReference type="PROSITE" id="PS51273">
    <property type="entry name" value="GATASE_TYPE_1"/>
    <property type="match status" value="1"/>
</dbReference>
<dbReference type="EMBL" id="CP063989">
    <property type="protein sequence ID" value="QPL05364.1"/>
    <property type="molecule type" value="Genomic_DNA"/>
</dbReference>
<dbReference type="GO" id="GO:0005829">
    <property type="term" value="C:cytosol"/>
    <property type="evidence" value="ECO:0007669"/>
    <property type="project" value="TreeGrafter"/>
</dbReference>
<dbReference type="InterPro" id="IPR029062">
    <property type="entry name" value="Class_I_gatase-like"/>
</dbReference>
<dbReference type="Pfam" id="PF00117">
    <property type="entry name" value="GATase"/>
    <property type="match status" value="1"/>
</dbReference>
<dbReference type="PANTHER" id="PTHR42695:SF5">
    <property type="entry name" value="GLUTAMINE AMIDOTRANSFERASE YLR126C-RELATED"/>
    <property type="match status" value="1"/>
</dbReference>
<dbReference type="InterPro" id="IPR044992">
    <property type="entry name" value="ChyE-like"/>
</dbReference>
<evidence type="ECO:0000259" key="1">
    <source>
        <dbReference type="Pfam" id="PF00117"/>
    </source>
</evidence>
<dbReference type="Proteomes" id="UP000594637">
    <property type="component" value="Chromosome"/>
</dbReference>
<dbReference type="PANTHER" id="PTHR42695">
    <property type="entry name" value="GLUTAMINE AMIDOTRANSFERASE YLR126C-RELATED"/>
    <property type="match status" value="1"/>
</dbReference>
<dbReference type="InterPro" id="IPR017926">
    <property type="entry name" value="GATASE"/>
</dbReference>
<dbReference type="Gene3D" id="3.40.50.880">
    <property type="match status" value="1"/>
</dbReference>
<dbReference type="AlphaFoldDB" id="A0A7T0PW45"/>
<proteinExistence type="predicted"/>